<keyword evidence="3" id="KW-0808">Transferase</keyword>
<dbReference type="PANTHER" id="PTHR12526">
    <property type="entry name" value="GLYCOSYLTRANSFERASE"/>
    <property type="match status" value="1"/>
</dbReference>
<feature type="domain" description="Glycosyl transferase family 1" evidence="1">
    <location>
        <begin position="227"/>
        <end position="370"/>
    </location>
</feature>
<dbReference type="Pfam" id="PF00534">
    <property type="entry name" value="Glycos_transf_1"/>
    <property type="match status" value="1"/>
</dbReference>
<evidence type="ECO:0000259" key="2">
    <source>
        <dbReference type="Pfam" id="PF13439"/>
    </source>
</evidence>
<reference evidence="3 4" key="1">
    <citation type="journal article" date="2019" name="J. Ind. Microbiol. Biotechnol.">
        <title>Paenibacillus amylolyticus 27C64 has a diverse set of carbohydrate-active enzymes and complete pectin deconstruction system.</title>
        <authorList>
            <person name="Keggi C."/>
            <person name="Doran-Peterson J."/>
        </authorList>
    </citation>
    <scope>NUCLEOTIDE SEQUENCE [LARGE SCALE GENOMIC DNA]</scope>
    <source>
        <strain evidence="3 4">27C64</strain>
    </source>
</reference>
<sequence>MKLNKSELRTVQTILIAHSLYPPHIIGGAEISTQILAQTLESSYDVKVITVGGHKEGGVQTDTVNGIEISRLPFNNRYWIGDTARQASTSDKVLWRIQDIFNVKQYQHIKQYLMRKRPALIHTQNIPGLSLAIWKAAFELNIPVVHTLRDFSLIEPIAISAYSRFYRQISKHYSRRVSSVIGISEHVLNKHIELGFFAHASKHVIHNIVERDDQVQHVNAGKTVRHQQPLHVGYFGQLTEVKGVQYLIEAVQKLDQQIVGKLFIHGDGPLLHTLQELAGTDSRIVFVGKIDKKEITSQMKKMDLTIVPSTWDEPFGRVVIESYQAGTPVYASKVGGMPEILLDADTFSFTAHRADAIRDAILHYYSLSEAEKNELMLRCCEHSLSFNEDYLLTRHAIIYEKLIGGEG</sequence>
<dbReference type="Gene3D" id="3.40.50.2000">
    <property type="entry name" value="Glycogen Phosphorylase B"/>
    <property type="match status" value="2"/>
</dbReference>
<protein>
    <submittedName>
        <fullName evidence="3">Glycosyltransferase</fullName>
    </submittedName>
</protein>
<evidence type="ECO:0000313" key="4">
    <source>
        <dbReference type="Proteomes" id="UP000323664"/>
    </source>
</evidence>
<accession>A0A5M9WP23</accession>
<comment type="caution">
    <text evidence="3">The sequence shown here is derived from an EMBL/GenBank/DDBJ whole genome shotgun (WGS) entry which is preliminary data.</text>
</comment>
<dbReference type="InterPro" id="IPR028098">
    <property type="entry name" value="Glyco_trans_4-like_N"/>
</dbReference>
<dbReference type="RefSeq" id="WP_123063227.1">
    <property type="nucleotide sequence ID" value="NZ_RIAS01000002.1"/>
</dbReference>
<dbReference type="SUPFAM" id="SSF53756">
    <property type="entry name" value="UDP-Glycosyltransferase/glycogen phosphorylase"/>
    <property type="match status" value="1"/>
</dbReference>
<proteinExistence type="predicted"/>
<dbReference type="AlphaFoldDB" id="A0A5M9WP23"/>
<feature type="domain" description="Glycosyltransferase subfamily 4-like N-terminal" evidence="2">
    <location>
        <begin position="26"/>
        <end position="211"/>
    </location>
</feature>
<organism evidence="3 4">
    <name type="scientific">Paenibacillus amylolyticus</name>
    <dbReference type="NCBI Taxonomy" id="1451"/>
    <lineage>
        <taxon>Bacteria</taxon>
        <taxon>Bacillati</taxon>
        <taxon>Bacillota</taxon>
        <taxon>Bacilli</taxon>
        <taxon>Bacillales</taxon>
        <taxon>Paenibacillaceae</taxon>
        <taxon>Paenibacillus</taxon>
    </lineage>
</organism>
<evidence type="ECO:0000259" key="1">
    <source>
        <dbReference type="Pfam" id="PF00534"/>
    </source>
</evidence>
<dbReference type="Pfam" id="PF13439">
    <property type="entry name" value="Glyco_transf_4"/>
    <property type="match status" value="1"/>
</dbReference>
<dbReference type="PANTHER" id="PTHR12526:SF630">
    <property type="entry name" value="GLYCOSYLTRANSFERASE"/>
    <property type="match status" value="1"/>
</dbReference>
<name>A0A5M9WP23_PAEAM</name>
<dbReference type="Proteomes" id="UP000323664">
    <property type="component" value="Unassembled WGS sequence"/>
</dbReference>
<dbReference type="GO" id="GO:0016757">
    <property type="term" value="F:glycosyltransferase activity"/>
    <property type="evidence" value="ECO:0007669"/>
    <property type="project" value="InterPro"/>
</dbReference>
<dbReference type="EMBL" id="RIAS01000002">
    <property type="protein sequence ID" value="KAA8783360.1"/>
    <property type="molecule type" value="Genomic_DNA"/>
</dbReference>
<gene>
    <name evidence="3" type="ORF">EC604_05800</name>
</gene>
<dbReference type="CDD" id="cd03823">
    <property type="entry name" value="GT4_ExpE7-like"/>
    <property type="match status" value="1"/>
</dbReference>
<dbReference type="InterPro" id="IPR001296">
    <property type="entry name" value="Glyco_trans_1"/>
</dbReference>
<evidence type="ECO:0000313" key="3">
    <source>
        <dbReference type="EMBL" id="KAA8783360.1"/>
    </source>
</evidence>